<keyword evidence="3" id="KW-0530">Neurotransmitter biosynthesis</keyword>
<feature type="domain" description="Choline/carnitine acyltransferase" evidence="8">
    <location>
        <begin position="271"/>
        <end position="422"/>
    </location>
</feature>
<dbReference type="Proteomes" id="UP001487740">
    <property type="component" value="Unassembled WGS sequence"/>
</dbReference>
<evidence type="ECO:0000256" key="2">
    <source>
        <dbReference type="ARBA" id="ARBA00022679"/>
    </source>
</evidence>
<protein>
    <recommendedName>
        <fullName evidence="6">Choline O-acetyltransferase</fullName>
        <ecNumber evidence="5">2.3.1.6</ecNumber>
    </recommendedName>
</protein>
<dbReference type="PANTHER" id="PTHR22589">
    <property type="entry name" value="CARNITINE O-ACYLTRANSFERASE"/>
    <property type="match status" value="1"/>
</dbReference>
<feature type="compositionally biased region" description="Low complexity" evidence="7">
    <location>
        <begin position="218"/>
        <end position="235"/>
    </location>
</feature>
<keyword evidence="10" id="KW-1185">Reference proteome</keyword>
<evidence type="ECO:0000256" key="1">
    <source>
        <dbReference type="ARBA" id="ARBA00005232"/>
    </source>
</evidence>
<dbReference type="InterPro" id="IPR000542">
    <property type="entry name" value="Carn_acyl_trans"/>
</dbReference>
<evidence type="ECO:0000256" key="7">
    <source>
        <dbReference type="SAM" id="MobiDB-lite"/>
    </source>
</evidence>
<evidence type="ECO:0000256" key="4">
    <source>
        <dbReference type="ARBA" id="ARBA00023315"/>
    </source>
</evidence>
<feature type="region of interest" description="Disordered" evidence="7">
    <location>
        <begin position="1"/>
        <end position="59"/>
    </location>
</feature>
<dbReference type="Gene3D" id="3.30.559.70">
    <property type="entry name" value="Choline/Carnitine o-acyltransferase, domain 2"/>
    <property type="match status" value="1"/>
</dbReference>
<dbReference type="AlphaFoldDB" id="A0AAW0TEA5"/>
<comment type="similarity">
    <text evidence="1">Belongs to the carnitine/choline acetyltransferase family.</text>
</comment>
<evidence type="ECO:0000259" key="8">
    <source>
        <dbReference type="Pfam" id="PF00755"/>
    </source>
</evidence>
<dbReference type="PANTHER" id="PTHR22589:SF14">
    <property type="entry name" value="CHOLINE O-ACETYLTRANSFERASE"/>
    <property type="match status" value="1"/>
</dbReference>
<evidence type="ECO:0000256" key="5">
    <source>
        <dbReference type="ARBA" id="ARBA00039091"/>
    </source>
</evidence>
<reference evidence="9 10" key="1">
    <citation type="submission" date="2023-03" db="EMBL/GenBank/DDBJ databases">
        <title>High-quality genome of Scylla paramamosain provides insights in environmental adaptation.</title>
        <authorList>
            <person name="Zhang L."/>
        </authorList>
    </citation>
    <scope>NUCLEOTIDE SEQUENCE [LARGE SCALE GENOMIC DNA]</scope>
    <source>
        <strain evidence="9">LZ_2023a</strain>
        <tissue evidence="9">Muscle</tissue>
    </source>
</reference>
<dbReference type="Gene3D" id="3.30.559.10">
    <property type="entry name" value="Chloramphenicol acetyltransferase-like domain"/>
    <property type="match status" value="1"/>
</dbReference>
<evidence type="ECO:0000313" key="9">
    <source>
        <dbReference type="EMBL" id="KAK8385790.1"/>
    </source>
</evidence>
<organism evidence="9 10">
    <name type="scientific">Scylla paramamosain</name>
    <name type="common">Mud crab</name>
    <dbReference type="NCBI Taxonomy" id="85552"/>
    <lineage>
        <taxon>Eukaryota</taxon>
        <taxon>Metazoa</taxon>
        <taxon>Ecdysozoa</taxon>
        <taxon>Arthropoda</taxon>
        <taxon>Crustacea</taxon>
        <taxon>Multicrustacea</taxon>
        <taxon>Malacostraca</taxon>
        <taxon>Eumalacostraca</taxon>
        <taxon>Eucarida</taxon>
        <taxon>Decapoda</taxon>
        <taxon>Pleocyemata</taxon>
        <taxon>Brachyura</taxon>
        <taxon>Eubrachyura</taxon>
        <taxon>Portunoidea</taxon>
        <taxon>Portunidae</taxon>
        <taxon>Portuninae</taxon>
        <taxon>Scylla</taxon>
    </lineage>
</organism>
<evidence type="ECO:0000256" key="6">
    <source>
        <dbReference type="ARBA" id="ARBA00040495"/>
    </source>
</evidence>
<evidence type="ECO:0000256" key="3">
    <source>
        <dbReference type="ARBA" id="ARBA00022979"/>
    </source>
</evidence>
<name>A0AAW0TEA5_SCYPA</name>
<feature type="region of interest" description="Disordered" evidence="7">
    <location>
        <begin position="218"/>
        <end position="258"/>
    </location>
</feature>
<dbReference type="GO" id="GO:0004102">
    <property type="term" value="F:choline O-acetyltransferase activity"/>
    <property type="evidence" value="ECO:0007669"/>
    <property type="project" value="UniProtKB-EC"/>
</dbReference>
<sequence>MNNIEEKGDNKKYGQESLPLYLPELIPPLPSPRGLNRTNKGRQKSPHNTPSLNPQPPLSAACAPPLYLRSWPRPRAIDAGVRRAGRREGLVRAVRLEEEEAAVFRAHLHPYRATDERRKFPTAALNRSLARSLRRLVGSPLGVRRGSAAVSEEAICRSLLSLAVATKTGNTNALTLPFGIHLRSGKMASPQPSPSRISKYTAMGHRYLSRWVSWSGTLTTPPGSPSRGSPAEGPSLSPQPPRAFQPRSRTSSKASNVSEKTPVMYPLVPKLPVPPLGHTLTWYLTHMRPVLSREQYEETVKIVDEFWRPGGVGEKIQEELIKRHDTMDNWAYEWWLDDMYMNVPLPLPVNSNPGMVFPHQKFASDLDMTQFAARLVSASLDMKERIAAGDLDVDRCSARERHQPLCMAQYTRVFSSYRRPRHS</sequence>
<feature type="compositionally biased region" description="Basic and acidic residues" evidence="7">
    <location>
        <begin position="1"/>
        <end position="14"/>
    </location>
</feature>
<dbReference type="SUPFAM" id="SSF52777">
    <property type="entry name" value="CoA-dependent acyltransferases"/>
    <property type="match status" value="1"/>
</dbReference>
<dbReference type="InterPro" id="IPR023213">
    <property type="entry name" value="CAT-like_dom_sf"/>
</dbReference>
<dbReference type="GO" id="GO:0005737">
    <property type="term" value="C:cytoplasm"/>
    <property type="evidence" value="ECO:0007669"/>
    <property type="project" value="TreeGrafter"/>
</dbReference>
<dbReference type="EMBL" id="JARAKH010000032">
    <property type="protein sequence ID" value="KAK8385790.1"/>
    <property type="molecule type" value="Genomic_DNA"/>
</dbReference>
<keyword evidence="4" id="KW-0012">Acyltransferase</keyword>
<accession>A0AAW0TEA5</accession>
<dbReference type="GO" id="GO:0008292">
    <property type="term" value="P:acetylcholine biosynthetic process"/>
    <property type="evidence" value="ECO:0007669"/>
    <property type="project" value="TreeGrafter"/>
</dbReference>
<proteinExistence type="inferred from homology"/>
<dbReference type="GO" id="GO:0007274">
    <property type="term" value="P:neuromuscular synaptic transmission"/>
    <property type="evidence" value="ECO:0007669"/>
    <property type="project" value="TreeGrafter"/>
</dbReference>
<dbReference type="InterPro" id="IPR042231">
    <property type="entry name" value="Cho/carn_acyl_trans_2"/>
</dbReference>
<dbReference type="Pfam" id="PF00755">
    <property type="entry name" value="Carn_acyltransf"/>
    <property type="match status" value="1"/>
</dbReference>
<dbReference type="InterPro" id="IPR039551">
    <property type="entry name" value="Cho/carn_acyl_trans"/>
</dbReference>
<gene>
    <name evidence="9" type="ORF">O3P69_016516</name>
</gene>
<keyword evidence="2" id="KW-0808">Transferase</keyword>
<feature type="compositionally biased region" description="Polar residues" evidence="7">
    <location>
        <begin position="247"/>
        <end position="258"/>
    </location>
</feature>
<dbReference type="GO" id="GO:0043005">
    <property type="term" value="C:neuron projection"/>
    <property type="evidence" value="ECO:0007669"/>
    <property type="project" value="TreeGrafter"/>
</dbReference>
<dbReference type="GO" id="GO:0045202">
    <property type="term" value="C:synapse"/>
    <property type="evidence" value="ECO:0007669"/>
    <property type="project" value="GOC"/>
</dbReference>
<comment type="caution">
    <text evidence="9">The sequence shown here is derived from an EMBL/GenBank/DDBJ whole genome shotgun (WGS) entry which is preliminary data.</text>
</comment>
<dbReference type="EC" id="2.3.1.6" evidence="5"/>
<evidence type="ECO:0000313" key="10">
    <source>
        <dbReference type="Proteomes" id="UP001487740"/>
    </source>
</evidence>